<dbReference type="EMBL" id="SOZH01000002">
    <property type="protein sequence ID" value="TFF17048.1"/>
    <property type="molecule type" value="Genomic_DNA"/>
</dbReference>
<dbReference type="InterPro" id="IPR005543">
    <property type="entry name" value="PASTA_dom"/>
</dbReference>
<protein>
    <submittedName>
        <fullName evidence="4">PASTA domain-containing protein</fullName>
    </submittedName>
</protein>
<keyword evidence="2" id="KW-0732">Signal</keyword>
<accession>A0A4Y8R697</accession>
<dbReference type="PROSITE" id="PS51178">
    <property type="entry name" value="PASTA"/>
    <property type="match status" value="1"/>
</dbReference>
<evidence type="ECO:0000256" key="2">
    <source>
        <dbReference type="SAM" id="SignalP"/>
    </source>
</evidence>
<evidence type="ECO:0000313" key="5">
    <source>
        <dbReference type="Proteomes" id="UP000298003"/>
    </source>
</evidence>
<gene>
    <name evidence="4" type="ORF">E1O70_02410</name>
</gene>
<feature type="chain" id="PRO_5039224035" evidence="2">
    <location>
        <begin position="22"/>
        <end position="149"/>
    </location>
</feature>
<feature type="compositionally biased region" description="Low complexity" evidence="1">
    <location>
        <begin position="24"/>
        <end position="41"/>
    </location>
</feature>
<organism evidence="4 5">
    <name type="scientific">Cellulosimicrobium funkei</name>
    <dbReference type="NCBI Taxonomy" id="264251"/>
    <lineage>
        <taxon>Bacteria</taxon>
        <taxon>Bacillati</taxon>
        <taxon>Actinomycetota</taxon>
        <taxon>Actinomycetes</taxon>
        <taxon>Micrococcales</taxon>
        <taxon>Promicromonosporaceae</taxon>
        <taxon>Cellulosimicrobium</taxon>
    </lineage>
</organism>
<dbReference type="SMART" id="SM00740">
    <property type="entry name" value="PASTA"/>
    <property type="match status" value="1"/>
</dbReference>
<evidence type="ECO:0000259" key="3">
    <source>
        <dbReference type="PROSITE" id="PS51178"/>
    </source>
</evidence>
<dbReference type="AlphaFoldDB" id="A0A4Y8R697"/>
<feature type="region of interest" description="Disordered" evidence="1">
    <location>
        <begin position="23"/>
        <end position="76"/>
    </location>
</feature>
<reference evidence="4 5" key="1">
    <citation type="submission" date="2019-03" db="EMBL/GenBank/DDBJ databases">
        <title>Cellulosimicrobium funkei JCM14302 Assembly.</title>
        <authorList>
            <person name="Dou T."/>
        </authorList>
    </citation>
    <scope>NUCLEOTIDE SEQUENCE [LARGE SCALE GENOMIC DNA]</scope>
    <source>
        <strain evidence="4 5">JCM 14302</strain>
    </source>
</reference>
<feature type="compositionally biased region" description="Low complexity" evidence="1">
    <location>
        <begin position="59"/>
        <end position="71"/>
    </location>
</feature>
<sequence length="149" mass="15462">MMKRRFWGLVGVAMVSLTACTGSPAEPATVTVTETQEAEAQGTGPEPTMAEESAPEQPTTADAGSGATGATEQTFTMPAVVGQNLQDAQDLLQTMDSYVMDQQDATGLERLAIDDSNWTVCAQDPAPGAVVPISTVVTLAAVKLDETCP</sequence>
<keyword evidence="5" id="KW-1185">Reference proteome</keyword>
<dbReference type="Proteomes" id="UP000298003">
    <property type="component" value="Unassembled WGS sequence"/>
</dbReference>
<dbReference type="Gene3D" id="3.30.10.20">
    <property type="match status" value="1"/>
</dbReference>
<dbReference type="CDD" id="cd06577">
    <property type="entry name" value="PASTA_pknB"/>
    <property type="match status" value="1"/>
</dbReference>
<comment type="caution">
    <text evidence="4">The sequence shown here is derived from an EMBL/GenBank/DDBJ whole genome shotgun (WGS) entry which is preliminary data.</text>
</comment>
<proteinExistence type="predicted"/>
<evidence type="ECO:0000313" key="4">
    <source>
        <dbReference type="EMBL" id="TFF17048.1"/>
    </source>
</evidence>
<evidence type="ECO:0000256" key="1">
    <source>
        <dbReference type="SAM" id="MobiDB-lite"/>
    </source>
</evidence>
<dbReference type="PROSITE" id="PS51257">
    <property type="entry name" value="PROKAR_LIPOPROTEIN"/>
    <property type="match status" value="1"/>
</dbReference>
<feature type="signal peptide" evidence="2">
    <location>
        <begin position="1"/>
        <end position="21"/>
    </location>
</feature>
<feature type="domain" description="PASTA" evidence="3">
    <location>
        <begin position="71"/>
        <end position="143"/>
    </location>
</feature>
<name>A0A4Y8R697_9MICO</name>